<dbReference type="RefSeq" id="XP_959668.3">
    <property type="nucleotide sequence ID" value="XM_954575.3"/>
</dbReference>
<name>Q7S4K6_NEUCR</name>
<feature type="region of interest" description="Disordered" evidence="1">
    <location>
        <begin position="103"/>
        <end position="123"/>
    </location>
</feature>
<dbReference type="InParanoid" id="Q7S4K6"/>
<evidence type="ECO:0000256" key="1">
    <source>
        <dbReference type="SAM" id="MobiDB-lite"/>
    </source>
</evidence>
<dbReference type="VEuPathDB" id="FungiDB:NCU08125"/>
<dbReference type="STRING" id="367110.Q7S4K6"/>
<dbReference type="HOGENOM" id="CLU_3032924_0_0_1"/>
<gene>
    <name evidence="2" type="ORF">NCU08125</name>
</gene>
<dbReference type="GeneID" id="3875820"/>
<dbReference type="Proteomes" id="UP000001805">
    <property type="component" value="Chromosome 7, Linkage Group VII"/>
</dbReference>
<organism evidence="2 3">
    <name type="scientific">Neurospora crassa (strain ATCC 24698 / 74-OR23-1A / CBS 708.71 / DSM 1257 / FGSC 987)</name>
    <dbReference type="NCBI Taxonomy" id="367110"/>
    <lineage>
        <taxon>Eukaryota</taxon>
        <taxon>Fungi</taxon>
        <taxon>Dikarya</taxon>
        <taxon>Ascomycota</taxon>
        <taxon>Pezizomycotina</taxon>
        <taxon>Sordariomycetes</taxon>
        <taxon>Sordariomycetidae</taxon>
        <taxon>Sordariales</taxon>
        <taxon>Sordariaceae</taxon>
        <taxon>Neurospora</taxon>
    </lineage>
</organism>
<dbReference type="EMBL" id="CM002242">
    <property type="protein sequence ID" value="EAA30432.3"/>
    <property type="molecule type" value="Genomic_DNA"/>
</dbReference>
<accession>Q7S4K6</accession>
<dbReference type="KEGG" id="ncr:NCU08125"/>
<dbReference type="PaxDb" id="5141-EFNCRP00000008335"/>
<sequence>MDCDRCNLLHVRRCTFLVSLRKHLADMERRFFSFPPSQFACTKQLDYIDGGFPWTSLRTDMAGGYLPERHHSLHRGRSPSLLSQSRFWKEYVGSCEGDSFSFRSSSSNTRKASTERAVTGDPRFDNPQVMELGLLTPRQAVELLLTELDRKPTKGCSKVVETGRTMG</sequence>
<keyword evidence="3" id="KW-1185">Reference proteome</keyword>
<dbReference type="AlphaFoldDB" id="Q7S4K6"/>
<proteinExistence type="predicted"/>
<evidence type="ECO:0000313" key="3">
    <source>
        <dbReference type="Proteomes" id="UP000001805"/>
    </source>
</evidence>
<evidence type="ECO:0000313" key="2">
    <source>
        <dbReference type="EMBL" id="EAA30432.3"/>
    </source>
</evidence>
<protein>
    <submittedName>
        <fullName evidence="2">Uncharacterized protein</fullName>
    </submittedName>
</protein>
<reference evidence="2 3" key="1">
    <citation type="journal article" date="2003" name="Nature">
        <title>The genome sequence of the filamentous fungus Neurospora crassa.</title>
        <authorList>
            <person name="Galagan J.E."/>
            <person name="Calvo S.E."/>
            <person name="Borkovich K.A."/>
            <person name="Selker E.U."/>
            <person name="Read N.D."/>
            <person name="Jaffe D."/>
            <person name="FitzHugh W."/>
            <person name="Ma L.J."/>
            <person name="Smirnov S."/>
            <person name="Purcell S."/>
            <person name="Rehman B."/>
            <person name="Elkins T."/>
            <person name="Engels R."/>
            <person name="Wang S."/>
            <person name="Nielsen C.B."/>
            <person name="Butler J."/>
            <person name="Endrizzi M."/>
            <person name="Qui D."/>
            <person name="Ianakiev P."/>
            <person name="Bell-Pedersen D."/>
            <person name="Nelson M.A."/>
            <person name="Werner-Washburne M."/>
            <person name="Selitrennikoff C.P."/>
            <person name="Kinsey J.A."/>
            <person name="Braun E.L."/>
            <person name="Zelter A."/>
            <person name="Schulte U."/>
            <person name="Kothe G.O."/>
            <person name="Jedd G."/>
            <person name="Mewes W."/>
            <person name="Staben C."/>
            <person name="Marcotte E."/>
            <person name="Greenberg D."/>
            <person name="Roy A."/>
            <person name="Foley K."/>
            <person name="Naylor J."/>
            <person name="Stange-Thomann N."/>
            <person name="Barrett R."/>
            <person name="Gnerre S."/>
            <person name="Kamal M."/>
            <person name="Kamvysselis M."/>
            <person name="Mauceli E."/>
            <person name="Bielke C."/>
            <person name="Rudd S."/>
            <person name="Frishman D."/>
            <person name="Krystofova S."/>
            <person name="Rasmussen C."/>
            <person name="Metzenberg R.L."/>
            <person name="Perkins D.D."/>
            <person name="Kroken S."/>
            <person name="Cogoni C."/>
            <person name="Macino G."/>
            <person name="Catcheside D."/>
            <person name="Li W."/>
            <person name="Pratt R.J."/>
            <person name="Osmani S.A."/>
            <person name="DeSouza C.P."/>
            <person name="Glass L."/>
            <person name="Orbach M.J."/>
            <person name="Berglund J.A."/>
            <person name="Voelker R."/>
            <person name="Yarden O."/>
            <person name="Plamann M."/>
            <person name="Seiler S."/>
            <person name="Dunlap J."/>
            <person name="Radford A."/>
            <person name="Aramayo R."/>
            <person name="Natvig D.O."/>
            <person name="Alex L.A."/>
            <person name="Mannhaupt G."/>
            <person name="Ebbole D.J."/>
            <person name="Freitag M."/>
            <person name="Paulsen I."/>
            <person name="Sachs M.S."/>
            <person name="Lander E.S."/>
            <person name="Nusbaum C."/>
            <person name="Birren B."/>
        </authorList>
    </citation>
    <scope>NUCLEOTIDE SEQUENCE [LARGE SCALE GENOMIC DNA]</scope>
    <source>
        <strain evidence="3">ATCC 24698 / 74-OR23-1A / CBS 708.71 / DSM 1257 / FGSC 987</strain>
    </source>
</reference>